<protein>
    <recommendedName>
        <fullName evidence="4">DUF2878 domain-containing protein</fullName>
    </recommendedName>
</protein>
<dbReference type="InterPro" id="IPR021306">
    <property type="entry name" value="DUF2878"/>
</dbReference>
<feature type="transmembrane region" description="Helical" evidence="1">
    <location>
        <begin position="77"/>
        <end position="95"/>
    </location>
</feature>
<feature type="transmembrane region" description="Helical" evidence="1">
    <location>
        <begin position="12"/>
        <end position="39"/>
    </location>
</feature>
<dbReference type="EMBL" id="CAMAPB010000018">
    <property type="protein sequence ID" value="CAH9057017.1"/>
    <property type="molecule type" value="Genomic_DNA"/>
</dbReference>
<keyword evidence="1" id="KW-1133">Transmembrane helix</keyword>
<gene>
    <name evidence="2" type="ORF">PSEHALCIP103_01572</name>
</gene>
<feature type="transmembrane region" description="Helical" evidence="1">
    <location>
        <begin position="107"/>
        <end position="125"/>
    </location>
</feature>
<evidence type="ECO:0000313" key="3">
    <source>
        <dbReference type="Proteomes" id="UP001152447"/>
    </source>
</evidence>
<keyword evidence="1" id="KW-0812">Transmembrane</keyword>
<evidence type="ECO:0000256" key="1">
    <source>
        <dbReference type="SAM" id="Phobius"/>
    </source>
</evidence>
<feature type="transmembrane region" description="Helical" evidence="1">
    <location>
        <begin position="137"/>
        <end position="157"/>
    </location>
</feature>
<dbReference type="Proteomes" id="UP001152447">
    <property type="component" value="Unassembled WGS sequence"/>
</dbReference>
<dbReference type="Pfam" id="PF11086">
    <property type="entry name" value="DUF2878"/>
    <property type="match status" value="1"/>
</dbReference>
<accession>A0A9W4VYZ0</accession>
<reference evidence="2" key="1">
    <citation type="submission" date="2022-07" db="EMBL/GenBank/DDBJ databases">
        <authorList>
            <person name="Criscuolo A."/>
        </authorList>
    </citation>
    <scope>NUCLEOTIDE SEQUENCE</scope>
    <source>
        <strain evidence="2">CIP103197</strain>
    </source>
</reference>
<comment type="caution">
    <text evidence="2">The sequence shown here is derived from an EMBL/GenBank/DDBJ whole genome shotgun (WGS) entry which is preliminary data.</text>
</comment>
<keyword evidence="3" id="KW-1185">Reference proteome</keyword>
<feature type="transmembrane region" description="Helical" evidence="1">
    <location>
        <begin position="51"/>
        <end position="71"/>
    </location>
</feature>
<keyword evidence="1" id="KW-0472">Membrane</keyword>
<dbReference type="AlphaFoldDB" id="A0A9W4VYZ0"/>
<organism evidence="2 3">
    <name type="scientific">Pseudoalteromonas haloplanktis</name>
    <name type="common">Alteromonas haloplanktis</name>
    <dbReference type="NCBI Taxonomy" id="228"/>
    <lineage>
        <taxon>Bacteria</taxon>
        <taxon>Pseudomonadati</taxon>
        <taxon>Pseudomonadota</taxon>
        <taxon>Gammaproteobacteria</taxon>
        <taxon>Alteromonadales</taxon>
        <taxon>Pseudoalteromonadaceae</taxon>
        <taxon>Pseudoalteromonas</taxon>
    </lineage>
</organism>
<name>A0A9W4VYZ0_PSEHA</name>
<evidence type="ECO:0000313" key="2">
    <source>
        <dbReference type="EMBL" id="CAH9057017.1"/>
    </source>
</evidence>
<sequence>MMRLHSLINFVLFQVVWFLCLLLEQHSIVYSTVVIALMFYLSAQKKQDAFLLLKCLPLALLSEFIAVKFGLIEFKVAPFPLWLVFLWAALLLCINTSMSFLTTLKPWQAFIVCLAFAPGSYWAGARFDVLELGLPLWQFWPLYGALWAATFSVILFINGKIGAFIKQ</sequence>
<proteinExistence type="predicted"/>
<evidence type="ECO:0008006" key="4">
    <source>
        <dbReference type="Google" id="ProtNLM"/>
    </source>
</evidence>